<sequence length="407" mass="46063">MRINLLEIFMAVYALTCGRCGGINLKDKGPHRQKREYRCYDCGHTTTKFELKAVKPKTIAPFEEHQLKKQIREATKETREAHKQIEELKHSLGIANELTDTSLQPPEWLQSNPASAQDAVSVAFLSDTHFDEVVDPAEINFVNAYNRTIAENRLRTFFNIAVDIASDPGRNLRTSGFVLPLGGDIVGGNIHEELARTNEAGIMDTVIHWSNEIAAGIEQLADKFDRVTVPCVTGNHGRNTLKPINKGRTGDNFDYLIYRLLERHFRKDRRVSFIIPRSIAAKWNVYGHRFHLEHGDNGFRGGNGIAGIWSPIMRGDMKLRQREQAVDQEYDTLMLGHFHQLKWGGHFIMNGSLKGIDDYASNGKFGYEQPQQAFFMVDAKGQIVNMNSIQVARDEDYEGVSVFEVTA</sequence>
<evidence type="ECO:0000256" key="1">
    <source>
        <dbReference type="SAM" id="Coils"/>
    </source>
</evidence>
<dbReference type="Proteomes" id="UP000253769">
    <property type="component" value="Unassembled WGS sequence"/>
</dbReference>
<accession>A0A369WVG7</accession>
<keyword evidence="3" id="KW-1185">Reference proteome</keyword>
<dbReference type="AlphaFoldDB" id="A0A369WVG7"/>
<name>A0A369WVG7_9GAMM</name>
<feature type="coiled-coil region" evidence="1">
    <location>
        <begin position="64"/>
        <end position="91"/>
    </location>
</feature>
<dbReference type="EMBL" id="QQOH01000001">
    <property type="protein sequence ID" value="RDE25113.1"/>
    <property type="molecule type" value="Genomic_DNA"/>
</dbReference>
<keyword evidence="1" id="KW-0175">Coiled coil</keyword>
<organism evidence="2 3">
    <name type="scientific">Motiliproteus coralliicola</name>
    <dbReference type="NCBI Taxonomy" id="2283196"/>
    <lineage>
        <taxon>Bacteria</taxon>
        <taxon>Pseudomonadati</taxon>
        <taxon>Pseudomonadota</taxon>
        <taxon>Gammaproteobacteria</taxon>
        <taxon>Oceanospirillales</taxon>
        <taxon>Oceanospirillaceae</taxon>
        <taxon>Motiliproteus</taxon>
    </lineage>
</organism>
<comment type="caution">
    <text evidence="2">The sequence shown here is derived from an EMBL/GenBank/DDBJ whole genome shotgun (WGS) entry which is preliminary data.</text>
</comment>
<evidence type="ECO:0008006" key="4">
    <source>
        <dbReference type="Google" id="ProtNLM"/>
    </source>
</evidence>
<protein>
    <recommendedName>
        <fullName evidence="4">Calcineurin-like phosphoesterase domain-containing protein</fullName>
    </recommendedName>
</protein>
<reference evidence="2 3" key="1">
    <citation type="submission" date="2018-07" db="EMBL/GenBank/DDBJ databases">
        <title>Motiliproteus coralliicola sp. nov., a bacterium isolated from Coral.</title>
        <authorList>
            <person name="Wang G."/>
        </authorList>
    </citation>
    <scope>NUCLEOTIDE SEQUENCE [LARGE SCALE GENOMIC DNA]</scope>
    <source>
        <strain evidence="2 3">C34</strain>
    </source>
</reference>
<dbReference type="SUPFAM" id="SSF56300">
    <property type="entry name" value="Metallo-dependent phosphatases"/>
    <property type="match status" value="1"/>
</dbReference>
<evidence type="ECO:0000313" key="2">
    <source>
        <dbReference type="EMBL" id="RDE25113.1"/>
    </source>
</evidence>
<proteinExistence type="predicted"/>
<dbReference type="InterPro" id="IPR029052">
    <property type="entry name" value="Metallo-depent_PP-like"/>
</dbReference>
<evidence type="ECO:0000313" key="3">
    <source>
        <dbReference type="Proteomes" id="UP000253769"/>
    </source>
</evidence>
<gene>
    <name evidence="2" type="ORF">DV711_06030</name>
</gene>